<reference evidence="6" key="1">
    <citation type="journal article" date="2020" name="bioRxiv">
        <title>Comparative genomics of Chlamydomonas.</title>
        <authorList>
            <person name="Craig R.J."/>
            <person name="Hasan A.R."/>
            <person name="Ness R.W."/>
            <person name="Keightley P.D."/>
        </authorList>
    </citation>
    <scope>NUCLEOTIDE SEQUENCE</scope>
    <source>
        <strain evidence="6">SAG 7.73</strain>
    </source>
</reference>
<evidence type="ECO:0000313" key="6">
    <source>
        <dbReference type="EMBL" id="KAG2430845.1"/>
    </source>
</evidence>
<gene>
    <name evidence="6" type="ORF">HXX76_009819</name>
</gene>
<feature type="compositionally biased region" description="Acidic residues" evidence="4">
    <location>
        <begin position="133"/>
        <end position="152"/>
    </location>
</feature>
<keyword evidence="3" id="KW-0862">Zinc</keyword>
<comment type="caution">
    <text evidence="6">The sequence shown here is derived from an EMBL/GenBank/DDBJ whole genome shotgun (WGS) entry which is preliminary data.</text>
</comment>
<dbReference type="EMBL" id="JAEHOC010000026">
    <property type="protein sequence ID" value="KAG2430845.1"/>
    <property type="molecule type" value="Genomic_DNA"/>
</dbReference>
<proteinExistence type="predicted"/>
<sequence>MASLTAASRRVSAVPRRPLAGQLLRPKSVINIVASARRGPSGLTPYQGHERMFGKFRCTSCGRRWQSGNSWANKGQMCKRCDILVYPYSQEPLEKLEDDDRIIDPNKPHPQELCQMCQELGYPCTSKRVWVPDVDDSDDDHGGGDDDSDEDE</sequence>
<organism evidence="6 7">
    <name type="scientific">Chlamydomonas incerta</name>
    <dbReference type="NCBI Taxonomy" id="51695"/>
    <lineage>
        <taxon>Eukaryota</taxon>
        <taxon>Viridiplantae</taxon>
        <taxon>Chlorophyta</taxon>
        <taxon>core chlorophytes</taxon>
        <taxon>Chlorophyceae</taxon>
        <taxon>CS clade</taxon>
        <taxon>Chlamydomonadales</taxon>
        <taxon>Chlamydomonadaceae</taxon>
        <taxon>Chlamydomonas</taxon>
    </lineage>
</organism>
<evidence type="ECO:0000313" key="7">
    <source>
        <dbReference type="Proteomes" id="UP000650467"/>
    </source>
</evidence>
<protein>
    <recommendedName>
        <fullName evidence="5">3CxxC-type domain-containing protein</fullName>
    </recommendedName>
</protein>
<dbReference type="OrthoDB" id="539874at2759"/>
<name>A0A835T1Q1_CHLIN</name>
<feature type="domain" description="3CxxC-type" evidence="5">
    <location>
        <begin position="51"/>
        <end position="120"/>
    </location>
</feature>
<dbReference type="Proteomes" id="UP000650467">
    <property type="component" value="Unassembled WGS sequence"/>
</dbReference>
<evidence type="ECO:0000259" key="5">
    <source>
        <dbReference type="SMART" id="SM01328"/>
    </source>
</evidence>
<dbReference type="InterPro" id="IPR027377">
    <property type="entry name" value="ZAR1/RTP1-5-like_Znf-3CxxC"/>
</dbReference>
<evidence type="ECO:0000256" key="2">
    <source>
        <dbReference type="ARBA" id="ARBA00022771"/>
    </source>
</evidence>
<keyword evidence="2" id="KW-0863">Zinc-finger</keyword>
<dbReference type="GO" id="GO:0008270">
    <property type="term" value="F:zinc ion binding"/>
    <property type="evidence" value="ECO:0007669"/>
    <property type="project" value="UniProtKB-KW"/>
</dbReference>
<keyword evidence="7" id="KW-1185">Reference proteome</keyword>
<evidence type="ECO:0000256" key="3">
    <source>
        <dbReference type="ARBA" id="ARBA00022833"/>
    </source>
</evidence>
<evidence type="ECO:0000256" key="4">
    <source>
        <dbReference type="SAM" id="MobiDB-lite"/>
    </source>
</evidence>
<dbReference type="AlphaFoldDB" id="A0A835T1Q1"/>
<keyword evidence="1" id="KW-0479">Metal-binding</keyword>
<feature type="region of interest" description="Disordered" evidence="4">
    <location>
        <begin position="131"/>
        <end position="152"/>
    </location>
</feature>
<accession>A0A835T1Q1</accession>
<dbReference type="Pfam" id="PF17180">
    <property type="entry name" value="Zn_ribbon_3CxxC_2"/>
    <property type="match status" value="1"/>
</dbReference>
<dbReference type="InterPro" id="IPR033446">
    <property type="entry name" value="ZCCHC24_Znf-3CxxC"/>
</dbReference>
<dbReference type="SMART" id="SM01328">
    <property type="entry name" value="zf-3CxxC"/>
    <property type="match status" value="1"/>
</dbReference>
<evidence type="ECO:0000256" key="1">
    <source>
        <dbReference type="ARBA" id="ARBA00022723"/>
    </source>
</evidence>